<dbReference type="EMBL" id="MU006224">
    <property type="protein sequence ID" value="KAF2827177.1"/>
    <property type="molecule type" value="Genomic_DNA"/>
</dbReference>
<dbReference type="AlphaFoldDB" id="A0A6A7A384"/>
<evidence type="ECO:0000313" key="2">
    <source>
        <dbReference type="Proteomes" id="UP000799424"/>
    </source>
</evidence>
<proteinExistence type="predicted"/>
<feature type="non-terminal residue" evidence="1">
    <location>
        <position position="142"/>
    </location>
</feature>
<feature type="non-terminal residue" evidence="1">
    <location>
        <position position="1"/>
    </location>
</feature>
<gene>
    <name evidence="1" type="ORF">CC86DRAFT_266824</name>
</gene>
<evidence type="ECO:0000313" key="1">
    <source>
        <dbReference type="EMBL" id="KAF2827177.1"/>
    </source>
</evidence>
<organism evidence="1 2">
    <name type="scientific">Ophiobolus disseminans</name>
    <dbReference type="NCBI Taxonomy" id="1469910"/>
    <lineage>
        <taxon>Eukaryota</taxon>
        <taxon>Fungi</taxon>
        <taxon>Dikarya</taxon>
        <taxon>Ascomycota</taxon>
        <taxon>Pezizomycotina</taxon>
        <taxon>Dothideomycetes</taxon>
        <taxon>Pleosporomycetidae</taxon>
        <taxon>Pleosporales</taxon>
        <taxon>Pleosporineae</taxon>
        <taxon>Phaeosphaeriaceae</taxon>
        <taxon>Ophiobolus</taxon>
    </lineage>
</organism>
<name>A0A6A7A384_9PLEO</name>
<protein>
    <submittedName>
        <fullName evidence="1">Uncharacterized protein</fullName>
    </submittedName>
</protein>
<dbReference type="Proteomes" id="UP000799424">
    <property type="component" value="Unassembled WGS sequence"/>
</dbReference>
<keyword evidence="2" id="KW-1185">Reference proteome</keyword>
<reference evidence="1" key="1">
    <citation type="journal article" date="2020" name="Stud. Mycol.">
        <title>101 Dothideomycetes genomes: a test case for predicting lifestyles and emergence of pathogens.</title>
        <authorList>
            <person name="Haridas S."/>
            <person name="Albert R."/>
            <person name="Binder M."/>
            <person name="Bloem J."/>
            <person name="Labutti K."/>
            <person name="Salamov A."/>
            <person name="Andreopoulos B."/>
            <person name="Baker S."/>
            <person name="Barry K."/>
            <person name="Bills G."/>
            <person name="Bluhm B."/>
            <person name="Cannon C."/>
            <person name="Castanera R."/>
            <person name="Culley D."/>
            <person name="Daum C."/>
            <person name="Ezra D."/>
            <person name="Gonzalez J."/>
            <person name="Henrissat B."/>
            <person name="Kuo A."/>
            <person name="Liang C."/>
            <person name="Lipzen A."/>
            <person name="Lutzoni F."/>
            <person name="Magnuson J."/>
            <person name="Mondo S."/>
            <person name="Nolan M."/>
            <person name="Ohm R."/>
            <person name="Pangilinan J."/>
            <person name="Park H.-J."/>
            <person name="Ramirez L."/>
            <person name="Alfaro M."/>
            <person name="Sun H."/>
            <person name="Tritt A."/>
            <person name="Yoshinaga Y."/>
            <person name="Zwiers L.-H."/>
            <person name="Turgeon B."/>
            <person name="Goodwin S."/>
            <person name="Spatafora J."/>
            <person name="Crous P."/>
            <person name="Grigoriev I."/>
        </authorList>
    </citation>
    <scope>NUCLEOTIDE SEQUENCE</scope>
    <source>
        <strain evidence="1">CBS 113818</strain>
    </source>
</reference>
<sequence length="142" mass="16733">FKKETILSSWAATGVWPMDKERVLKRFRKDNPREGEPVDLSNWRYMERLLRETANRTSNEARTLSQAIHHMAVQSELLKDENKGLRDALRTKKKHNKKANVLDLQQREEYHGGAVIWSPRKLREACARNKVRQDEEEALLIQ</sequence>
<accession>A0A6A7A384</accession>
<dbReference type="OrthoDB" id="3690965at2759"/>